<proteinExistence type="predicted"/>
<gene>
    <name evidence="2" type="ORF">SAMN04488066_10680</name>
</gene>
<dbReference type="RefSeq" id="WP_149784113.1">
    <property type="nucleotide sequence ID" value="NZ_BAAADP010000004.1"/>
</dbReference>
<dbReference type="AlphaFoldDB" id="A0A1I3AKL3"/>
<feature type="region of interest" description="Disordered" evidence="1">
    <location>
        <begin position="174"/>
        <end position="199"/>
    </location>
</feature>
<accession>A0A1I3AKL3</accession>
<evidence type="ECO:0000256" key="1">
    <source>
        <dbReference type="SAM" id="MobiDB-lite"/>
    </source>
</evidence>
<feature type="region of interest" description="Disordered" evidence="1">
    <location>
        <begin position="129"/>
        <end position="158"/>
    </location>
</feature>
<dbReference type="EMBL" id="FOPZ01000006">
    <property type="protein sequence ID" value="SFH50585.1"/>
    <property type="molecule type" value="Genomic_DNA"/>
</dbReference>
<sequence>MPDRHGPMRVVYEEQGEGIPSTTWSDFEGNAPNDVLDRITRGILNIDPAWLGSPPLTSGEVTAVEEAFGVTIGPPDDGGEPELPSTRFRIEQFQGSGSPVEGGIMNLFYKVTVSDGDDDDDVTGFRLEATSADEKNDSFENLPDGPDTGAAERSNPEVGLFTEQAVETPVSVTLSAADEDSSGEFVELTTQPYPEESGT</sequence>
<evidence type="ECO:0000313" key="3">
    <source>
        <dbReference type="Proteomes" id="UP000323537"/>
    </source>
</evidence>
<reference evidence="2 3" key="1">
    <citation type="submission" date="2016-10" db="EMBL/GenBank/DDBJ databases">
        <authorList>
            <person name="Varghese N."/>
            <person name="Submissions S."/>
        </authorList>
    </citation>
    <scope>NUCLEOTIDE SEQUENCE [LARGE SCALE GENOMIC DNA]</scope>
    <source>
        <strain evidence="2 3">CGMCC 1.6377</strain>
    </source>
</reference>
<keyword evidence="3" id="KW-1185">Reference proteome</keyword>
<dbReference type="OrthoDB" id="379417at2157"/>
<dbReference type="Proteomes" id="UP000323537">
    <property type="component" value="Unassembled WGS sequence"/>
</dbReference>
<name>A0A1I3AKL3_9EURY</name>
<protein>
    <submittedName>
        <fullName evidence="2">Uncharacterized protein</fullName>
    </submittedName>
</protein>
<evidence type="ECO:0000313" key="2">
    <source>
        <dbReference type="EMBL" id="SFH50585.1"/>
    </source>
</evidence>
<organism evidence="2 3">
    <name type="scientific">Halorubrum aquaticum</name>
    <dbReference type="NCBI Taxonomy" id="387340"/>
    <lineage>
        <taxon>Archaea</taxon>
        <taxon>Methanobacteriati</taxon>
        <taxon>Methanobacteriota</taxon>
        <taxon>Stenosarchaea group</taxon>
        <taxon>Halobacteria</taxon>
        <taxon>Halobacteriales</taxon>
        <taxon>Haloferacaceae</taxon>
        <taxon>Halorubrum</taxon>
    </lineage>
</organism>